<keyword evidence="3" id="KW-1185">Reference proteome</keyword>
<keyword evidence="1" id="KW-1133">Transmembrane helix</keyword>
<reference evidence="2" key="1">
    <citation type="journal article" date="2014" name="Int. J. Syst. Evol. Microbiol.">
        <title>Complete genome sequence of Corynebacterium casei LMG S-19264T (=DSM 44701T), isolated from a smear-ripened cheese.</title>
        <authorList>
            <consortium name="US DOE Joint Genome Institute (JGI-PGF)"/>
            <person name="Walter F."/>
            <person name="Albersmeier A."/>
            <person name="Kalinowski J."/>
            <person name="Ruckert C."/>
        </authorList>
    </citation>
    <scope>NUCLEOTIDE SEQUENCE</scope>
    <source>
        <strain evidence="2">CGMCC 1.15082</strain>
    </source>
</reference>
<evidence type="ECO:0000256" key="1">
    <source>
        <dbReference type="SAM" id="Phobius"/>
    </source>
</evidence>
<feature type="transmembrane region" description="Helical" evidence="1">
    <location>
        <begin position="6"/>
        <end position="22"/>
    </location>
</feature>
<name>A0A916SID9_9HYPH</name>
<reference evidence="2" key="2">
    <citation type="submission" date="2020-09" db="EMBL/GenBank/DDBJ databases">
        <authorList>
            <person name="Sun Q."/>
            <person name="Zhou Y."/>
        </authorList>
    </citation>
    <scope>NUCLEOTIDE SEQUENCE</scope>
    <source>
        <strain evidence="2">CGMCC 1.15082</strain>
    </source>
</reference>
<dbReference type="Proteomes" id="UP000646478">
    <property type="component" value="Unassembled WGS sequence"/>
</dbReference>
<comment type="caution">
    <text evidence="2">The sequence shown here is derived from an EMBL/GenBank/DDBJ whole genome shotgun (WGS) entry which is preliminary data.</text>
</comment>
<organism evidence="2 3">
    <name type="scientific">Brucella endophytica</name>
    <dbReference type="NCBI Taxonomy" id="1963359"/>
    <lineage>
        <taxon>Bacteria</taxon>
        <taxon>Pseudomonadati</taxon>
        <taxon>Pseudomonadota</taxon>
        <taxon>Alphaproteobacteria</taxon>
        <taxon>Hyphomicrobiales</taxon>
        <taxon>Brucellaceae</taxon>
        <taxon>Brucella/Ochrobactrum group</taxon>
        <taxon>Brucella</taxon>
    </lineage>
</organism>
<protein>
    <submittedName>
        <fullName evidence="2">Uncharacterized protein</fullName>
    </submittedName>
</protein>
<dbReference type="EMBL" id="BMHH01000013">
    <property type="protein sequence ID" value="GGB00630.1"/>
    <property type="molecule type" value="Genomic_DNA"/>
</dbReference>
<accession>A0A916SID9</accession>
<evidence type="ECO:0000313" key="2">
    <source>
        <dbReference type="EMBL" id="GGB00630.1"/>
    </source>
</evidence>
<proteinExistence type="predicted"/>
<keyword evidence="1" id="KW-0472">Membrane</keyword>
<sequence>MDLTVALSVSVAVISVVNYFVMRRVLKRSRMWEDLAKKLIDEKLDLLHRGQ</sequence>
<dbReference type="AlphaFoldDB" id="A0A916SID9"/>
<evidence type="ECO:0000313" key="3">
    <source>
        <dbReference type="Proteomes" id="UP000646478"/>
    </source>
</evidence>
<gene>
    <name evidence="2" type="ORF">GCM10011491_31020</name>
</gene>
<keyword evidence="1" id="KW-0812">Transmembrane</keyword>